<dbReference type="EMBL" id="PYAU01000001">
    <property type="protein sequence ID" value="PSL39111.1"/>
    <property type="molecule type" value="Genomic_DNA"/>
</dbReference>
<dbReference type="Pfam" id="PF12833">
    <property type="entry name" value="HTH_18"/>
    <property type="match status" value="1"/>
</dbReference>
<evidence type="ECO:0000256" key="3">
    <source>
        <dbReference type="ARBA" id="ARBA00023163"/>
    </source>
</evidence>
<dbReference type="SMART" id="SM00342">
    <property type="entry name" value="HTH_ARAC"/>
    <property type="match status" value="1"/>
</dbReference>
<comment type="caution">
    <text evidence="5">The sequence shown here is derived from an EMBL/GenBank/DDBJ whole genome shotgun (WGS) entry which is preliminary data.</text>
</comment>
<keyword evidence="2 5" id="KW-0238">DNA-binding</keyword>
<dbReference type="AlphaFoldDB" id="A0A2P8GYS9"/>
<name>A0A2P8GYS9_9MICO</name>
<accession>A0A2P8GYS9</accession>
<dbReference type="PANTHER" id="PTHR46796:SF7">
    <property type="entry name" value="ARAC FAMILY TRANSCRIPTIONAL REGULATOR"/>
    <property type="match status" value="1"/>
</dbReference>
<reference evidence="5 7" key="1">
    <citation type="submission" date="2018-03" db="EMBL/GenBank/DDBJ databases">
        <title>Genomic Encyclopedia of Archaeal and Bacterial Type Strains, Phase II (KMG-II): from individual species to whole genera.</title>
        <authorList>
            <person name="Goeker M."/>
        </authorList>
    </citation>
    <scope>NUCLEOTIDE SEQUENCE [LARGE SCALE GENOMIC DNA]</scope>
    <source>
        <strain evidence="5 7">DSM 21548</strain>
    </source>
</reference>
<dbReference type="Proteomes" id="UP000241203">
    <property type="component" value="Unassembled WGS sequence"/>
</dbReference>
<reference evidence="6 8" key="2">
    <citation type="submission" date="2018-12" db="EMBL/GenBank/DDBJ databases">
        <authorList>
            <person name="hu s."/>
            <person name="Xu Y."/>
            <person name="Xu B."/>
            <person name="Li F."/>
        </authorList>
    </citation>
    <scope>NUCLEOTIDE SEQUENCE [LARGE SCALE GENOMIC DNA]</scope>
    <source>
        <strain evidence="6 8">KSW2-17</strain>
    </source>
</reference>
<dbReference type="InterPro" id="IPR018062">
    <property type="entry name" value="HTH_AraC-typ_CS"/>
</dbReference>
<protein>
    <submittedName>
        <fullName evidence="6">AraC family transcriptional regulator</fullName>
    </submittedName>
    <submittedName>
        <fullName evidence="5">AraC-like DNA-binding protein</fullName>
    </submittedName>
</protein>
<dbReference type="InterPro" id="IPR009057">
    <property type="entry name" value="Homeodomain-like_sf"/>
</dbReference>
<keyword evidence="3" id="KW-0804">Transcription</keyword>
<dbReference type="GO" id="GO:0043565">
    <property type="term" value="F:sequence-specific DNA binding"/>
    <property type="evidence" value="ECO:0007669"/>
    <property type="project" value="InterPro"/>
</dbReference>
<gene>
    <name evidence="5" type="ORF">CLV49_2745</name>
    <name evidence="6" type="ORF">ELQ93_05510</name>
</gene>
<dbReference type="Gene3D" id="1.10.10.60">
    <property type="entry name" value="Homeodomain-like"/>
    <property type="match status" value="1"/>
</dbReference>
<evidence type="ECO:0000313" key="5">
    <source>
        <dbReference type="EMBL" id="PSL39111.1"/>
    </source>
</evidence>
<dbReference type="RefSeq" id="WP_106564024.1">
    <property type="nucleotide sequence ID" value="NZ_PYAU01000001.1"/>
</dbReference>
<dbReference type="PROSITE" id="PS00041">
    <property type="entry name" value="HTH_ARAC_FAMILY_1"/>
    <property type="match status" value="1"/>
</dbReference>
<dbReference type="SUPFAM" id="SSF46689">
    <property type="entry name" value="Homeodomain-like"/>
    <property type="match status" value="2"/>
</dbReference>
<dbReference type="EMBL" id="RZGY01000001">
    <property type="protein sequence ID" value="RUQ86446.1"/>
    <property type="molecule type" value="Genomic_DNA"/>
</dbReference>
<evidence type="ECO:0000256" key="2">
    <source>
        <dbReference type="ARBA" id="ARBA00023125"/>
    </source>
</evidence>
<dbReference type="GO" id="GO:0003700">
    <property type="term" value="F:DNA-binding transcription factor activity"/>
    <property type="evidence" value="ECO:0007669"/>
    <property type="project" value="InterPro"/>
</dbReference>
<evidence type="ECO:0000256" key="1">
    <source>
        <dbReference type="ARBA" id="ARBA00023015"/>
    </source>
</evidence>
<proteinExistence type="predicted"/>
<dbReference type="InterPro" id="IPR018060">
    <property type="entry name" value="HTH_AraC"/>
</dbReference>
<dbReference type="Proteomes" id="UP000268291">
    <property type="component" value="Unassembled WGS sequence"/>
</dbReference>
<dbReference type="PANTHER" id="PTHR46796">
    <property type="entry name" value="HTH-TYPE TRANSCRIPTIONAL ACTIVATOR RHAS-RELATED"/>
    <property type="match status" value="1"/>
</dbReference>
<organism evidence="5 7">
    <name type="scientific">Labedella gwakjiensis</name>
    <dbReference type="NCBI Taxonomy" id="390269"/>
    <lineage>
        <taxon>Bacteria</taxon>
        <taxon>Bacillati</taxon>
        <taxon>Actinomycetota</taxon>
        <taxon>Actinomycetes</taxon>
        <taxon>Micrococcales</taxon>
        <taxon>Microbacteriaceae</taxon>
        <taxon>Labedella</taxon>
    </lineage>
</organism>
<evidence type="ECO:0000313" key="7">
    <source>
        <dbReference type="Proteomes" id="UP000241203"/>
    </source>
</evidence>
<evidence type="ECO:0000313" key="6">
    <source>
        <dbReference type="EMBL" id="RUQ86446.1"/>
    </source>
</evidence>
<evidence type="ECO:0000313" key="8">
    <source>
        <dbReference type="Proteomes" id="UP000268291"/>
    </source>
</evidence>
<feature type="domain" description="HTH araC/xylS-type" evidence="4">
    <location>
        <begin position="194"/>
        <end position="291"/>
    </location>
</feature>
<dbReference type="PROSITE" id="PS01124">
    <property type="entry name" value="HTH_ARAC_FAMILY_2"/>
    <property type="match status" value="1"/>
</dbReference>
<keyword evidence="1" id="KW-0805">Transcription regulation</keyword>
<evidence type="ECO:0000259" key="4">
    <source>
        <dbReference type="PROSITE" id="PS01124"/>
    </source>
</evidence>
<dbReference type="OrthoDB" id="9801123at2"/>
<keyword evidence="8" id="KW-1185">Reference proteome</keyword>
<dbReference type="InterPro" id="IPR050204">
    <property type="entry name" value="AraC_XylS_family_regulators"/>
</dbReference>
<sequence>MTFDPAALEEVLSSLVVRTGPARRSTLGAGGLHPVVPGHVTLVYVVEGEISVDPRDTLACDLDVEAGTVSRLDGSRTLLAGDAILSAGHGPSVLHSESGARIVTVEMDLDWPRAALPLPSLVLVGGFAALEPAAAALAAELGPCLDGQDGVRLGDSVICRTMVTAVLLAVIRAWAHSTCAPHGWPRRAQDPFLERVVAAVMDEPGHEWTVDALASMGAMSRTIFAERFRSAFGQSPASFVTEVRMARAKTMLSAGHSVSETSRELGYSSDEGFSRAFRRHTGTAPSLWRTHQRDEIAS</sequence>